<dbReference type="PANTHER" id="PTHR33967">
    <property type="entry name" value="RAGULATOR COMPLEX PROTEIN LAMTOR4"/>
    <property type="match status" value="1"/>
</dbReference>
<dbReference type="GeneID" id="10503836"/>
<dbReference type="VEuPathDB" id="AmoebaDB:DICPUDRAFT_30947"/>
<organism evidence="5 6">
    <name type="scientific">Dictyostelium purpureum</name>
    <name type="common">Slime mold</name>
    <dbReference type="NCBI Taxonomy" id="5786"/>
    <lineage>
        <taxon>Eukaryota</taxon>
        <taxon>Amoebozoa</taxon>
        <taxon>Evosea</taxon>
        <taxon>Eumycetozoa</taxon>
        <taxon>Dictyostelia</taxon>
        <taxon>Dictyosteliales</taxon>
        <taxon>Dictyosteliaceae</taxon>
        <taxon>Dictyostelium</taxon>
    </lineage>
</organism>
<dbReference type="RefSeq" id="XP_003286460.1">
    <property type="nucleotide sequence ID" value="XM_003286412.1"/>
</dbReference>
<evidence type="ECO:0000256" key="3">
    <source>
        <dbReference type="ARBA" id="ARBA00023228"/>
    </source>
</evidence>
<gene>
    <name evidence="5" type="ORF">DICPUDRAFT_30947</name>
</gene>
<proteinExistence type="inferred from homology"/>
<sequence>MNEQDILKDFKGSLIIDSEGKILSAAGTLQEEFYNSQGFATTILSMLHDVNVITTSNKQEFKRMTITFSNQTFIVTIVGQKIFVVVQ</sequence>
<dbReference type="InParanoid" id="F0ZGB3"/>
<keyword evidence="3" id="KW-0458">Lysosome</keyword>
<keyword evidence="6" id="KW-1185">Reference proteome</keyword>
<evidence type="ECO:0000256" key="4">
    <source>
        <dbReference type="ARBA" id="ARBA00032690"/>
    </source>
</evidence>
<dbReference type="OrthoDB" id="275011at2759"/>
<dbReference type="STRING" id="5786.F0ZGB3"/>
<dbReference type="PANTHER" id="PTHR33967:SF1">
    <property type="entry name" value="RAGULATOR COMPLEX PROTEIN LAMTOR4"/>
    <property type="match status" value="1"/>
</dbReference>
<evidence type="ECO:0000313" key="6">
    <source>
        <dbReference type="Proteomes" id="UP000001064"/>
    </source>
</evidence>
<dbReference type="FunCoup" id="F0ZGB3">
    <property type="interactions" value="2"/>
</dbReference>
<dbReference type="GO" id="GO:0032008">
    <property type="term" value="P:positive regulation of TOR signaling"/>
    <property type="evidence" value="ECO:0000318"/>
    <property type="project" value="GO_Central"/>
</dbReference>
<accession>F0ZGB3</accession>
<reference evidence="6" key="1">
    <citation type="journal article" date="2011" name="Genome Biol.">
        <title>Comparative genomics of the social amoebae Dictyostelium discoideum and Dictyostelium purpureum.</title>
        <authorList>
            <consortium name="US DOE Joint Genome Institute (JGI-PGF)"/>
            <person name="Sucgang R."/>
            <person name="Kuo A."/>
            <person name="Tian X."/>
            <person name="Salerno W."/>
            <person name="Parikh A."/>
            <person name="Feasley C.L."/>
            <person name="Dalin E."/>
            <person name="Tu H."/>
            <person name="Huang E."/>
            <person name="Barry K."/>
            <person name="Lindquist E."/>
            <person name="Shapiro H."/>
            <person name="Bruce D."/>
            <person name="Schmutz J."/>
            <person name="Salamov A."/>
            <person name="Fey P."/>
            <person name="Gaudet P."/>
            <person name="Anjard C."/>
            <person name="Babu M.M."/>
            <person name="Basu S."/>
            <person name="Bushmanova Y."/>
            <person name="van der Wel H."/>
            <person name="Katoh-Kurasawa M."/>
            <person name="Dinh C."/>
            <person name="Coutinho P.M."/>
            <person name="Saito T."/>
            <person name="Elias M."/>
            <person name="Schaap P."/>
            <person name="Kay R.R."/>
            <person name="Henrissat B."/>
            <person name="Eichinger L."/>
            <person name="Rivero F."/>
            <person name="Putnam N.H."/>
            <person name="West C.M."/>
            <person name="Loomis W.F."/>
            <person name="Chisholm R.L."/>
            <person name="Shaulsky G."/>
            <person name="Strassmann J.E."/>
            <person name="Queller D.C."/>
            <person name="Kuspa A."/>
            <person name="Grigoriev I.V."/>
        </authorList>
    </citation>
    <scope>NUCLEOTIDE SEQUENCE [LARGE SCALE GENOMIC DNA]</scope>
    <source>
        <strain evidence="6">QSDP1</strain>
    </source>
</reference>
<dbReference type="eggNOG" id="ENOG502RIB0">
    <property type="taxonomic scope" value="Eukaryota"/>
</dbReference>
<protein>
    <recommendedName>
        <fullName evidence="4">Late endosomal/lysosomal adaptor and MAPK and MTOR activator 4</fullName>
    </recommendedName>
</protein>
<dbReference type="Proteomes" id="UP000001064">
    <property type="component" value="Unassembled WGS sequence"/>
</dbReference>
<dbReference type="GO" id="GO:0071230">
    <property type="term" value="P:cellular response to amino acid stimulus"/>
    <property type="evidence" value="ECO:0000318"/>
    <property type="project" value="GO_Central"/>
</dbReference>
<dbReference type="GO" id="GO:0071986">
    <property type="term" value="C:Ragulator complex"/>
    <property type="evidence" value="ECO:0000318"/>
    <property type="project" value="GO_Central"/>
</dbReference>
<dbReference type="AlphaFoldDB" id="F0ZGB3"/>
<evidence type="ECO:0000256" key="2">
    <source>
        <dbReference type="ARBA" id="ARBA00010627"/>
    </source>
</evidence>
<dbReference type="EMBL" id="GL871010">
    <property type="protein sequence ID" value="EGC37032.1"/>
    <property type="molecule type" value="Genomic_DNA"/>
</dbReference>
<dbReference type="OMA" id="KRMTITF"/>
<comment type="subcellular location">
    <subcellularLocation>
        <location evidence="1">Lysosome</location>
    </subcellularLocation>
</comment>
<name>F0ZGB3_DICPU</name>
<evidence type="ECO:0000256" key="1">
    <source>
        <dbReference type="ARBA" id="ARBA00004371"/>
    </source>
</evidence>
<dbReference type="KEGG" id="dpp:DICPUDRAFT_30947"/>
<comment type="similarity">
    <text evidence="2">Belongs to the LAMTOR4 family.</text>
</comment>
<dbReference type="GO" id="GO:0005764">
    <property type="term" value="C:lysosome"/>
    <property type="evidence" value="ECO:0000318"/>
    <property type="project" value="GO_Central"/>
</dbReference>
<evidence type="ECO:0000313" key="5">
    <source>
        <dbReference type="EMBL" id="EGC37032.1"/>
    </source>
</evidence>
<dbReference type="InterPro" id="IPR034601">
    <property type="entry name" value="LAMTOR4"/>
</dbReference>